<dbReference type="Proteomes" id="UP000548476">
    <property type="component" value="Unassembled WGS sequence"/>
</dbReference>
<proteinExistence type="predicted"/>
<dbReference type="InterPro" id="IPR027417">
    <property type="entry name" value="P-loop_NTPase"/>
</dbReference>
<keyword evidence="2" id="KW-1185">Reference proteome</keyword>
<gene>
    <name evidence="1" type="ORF">HNR73_006837</name>
</gene>
<reference evidence="1 2" key="1">
    <citation type="submission" date="2020-08" db="EMBL/GenBank/DDBJ databases">
        <title>Genomic Encyclopedia of Type Strains, Phase IV (KMG-IV): sequencing the most valuable type-strain genomes for metagenomic binning, comparative biology and taxonomic classification.</title>
        <authorList>
            <person name="Goeker M."/>
        </authorList>
    </citation>
    <scope>NUCLEOTIDE SEQUENCE [LARGE SCALE GENOMIC DNA]</scope>
    <source>
        <strain evidence="1 2">YIM 65646</strain>
    </source>
</reference>
<dbReference type="EMBL" id="JACHGT010000019">
    <property type="protein sequence ID" value="MBB6038948.1"/>
    <property type="molecule type" value="Genomic_DNA"/>
</dbReference>
<evidence type="ECO:0000313" key="1">
    <source>
        <dbReference type="EMBL" id="MBB6038948.1"/>
    </source>
</evidence>
<name>A0A841FZ05_9ACTN</name>
<evidence type="ECO:0000313" key="2">
    <source>
        <dbReference type="Proteomes" id="UP000548476"/>
    </source>
</evidence>
<dbReference type="AlphaFoldDB" id="A0A841FZ05"/>
<comment type="caution">
    <text evidence="1">The sequence shown here is derived from an EMBL/GenBank/DDBJ whole genome shotgun (WGS) entry which is preliminary data.</text>
</comment>
<dbReference type="RefSeq" id="WP_184791896.1">
    <property type="nucleotide sequence ID" value="NZ_BONT01000055.1"/>
</dbReference>
<protein>
    <submittedName>
        <fullName evidence="1">Uncharacterized protein</fullName>
    </submittedName>
</protein>
<dbReference type="SUPFAM" id="SSF52540">
    <property type="entry name" value="P-loop containing nucleoside triphosphate hydrolases"/>
    <property type="match status" value="1"/>
</dbReference>
<sequence>MPEALLIGGRSGSGKSTVGWEVSALLGAAGIVHAYVEGDTVGNIVPPPADDPNRSRITETNLTAMWANFARTGCARLVYTNTASVLEPDMFERALGGSARLTPVMLTAGDATVAARLGGREIGSELESHIKRSSFMARYLDENVPQGTIRVATDGRTVTEIAREIVAATGWS</sequence>
<organism evidence="1 2">
    <name type="scientific">Phytomonospora endophytica</name>
    <dbReference type="NCBI Taxonomy" id="714109"/>
    <lineage>
        <taxon>Bacteria</taxon>
        <taxon>Bacillati</taxon>
        <taxon>Actinomycetota</taxon>
        <taxon>Actinomycetes</taxon>
        <taxon>Micromonosporales</taxon>
        <taxon>Micromonosporaceae</taxon>
        <taxon>Phytomonospora</taxon>
    </lineage>
</organism>
<dbReference type="Gene3D" id="3.40.50.300">
    <property type="entry name" value="P-loop containing nucleotide triphosphate hydrolases"/>
    <property type="match status" value="1"/>
</dbReference>
<accession>A0A841FZ05</accession>